<feature type="compositionally biased region" description="Low complexity" evidence="1">
    <location>
        <begin position="188"/>
        <end position="199"/>
    </location>
</feature>
<comment type="caution">
    <text evidence="2">The sequence shown here is derived from an EMBL/GenBank/DDBJ whole genome shotgun (WGS) entry which is preliminary data.</text>
</comment>
<feature type="region of interest" description="Disordered" evidence="1">
    <location>
        <begin position="150"/>
        <end position="171"/>
    </location>
</feature>
<accession>A0AA40F9G1</accession>
<dbReference type="AlphaFoldDB" id="A0AA40F9G1"/>
<sequence>MAQFPTKTMAVTLLTPALASGRRVLALFKSVFVLVLDVLRSAFRHTLHLFSPPASATAPASPFPKPLDQQTGQPQPSTTLPPPASESNPSHRVDQVGIPSEPNSDDGMAATAASLPPGTNKYLKKRPTVIPALPILPLPLPKRDNIALKTTPSAASSTRSAASATLSSSAGTTVTRLSNGVANLRLEGASSGKGTATAARPAADENTASAGNDNAKASAQTTTNADPFRNPPFLDLGANGETREVLRAPAVPMMHDVSQTSKLKETASSKASDDGVLAQVKPDTPEQAAERAIHSGFMREALDMVRCGCIFLLSSPSGCRVCLAPGSVWYHSIASRVGSVRDDRPVRSEDAQAFEALERSRDAGELSRRTERASHCTRHLP</sequence>
<feature type="region of interest" description="Disordered" evidence="1">
    <location>
        <begin position="358"/>
        <end position="381"/>
    </location>
</feature>
<gene>
    <name evidence="2" type="ORF">B0T18DRAFT_20464</name>
</gene>
<proteinExistence type="predicted"/>
<dbReference type="Proteomes" id="UP001172155">
    <property type="component" value="Unassembled WGS sequence"/>
</dbReference>
<name>A0AA40F9G1_9PEZI</name>
<feature type="region of interest" description="Disordered" evidence="1">
    <location>
        <begin position="188"/>
        <end position="237"/>
    </location>
</feature>
<feature type="compositionally biased region" description="Polar residues" evidence="1">
    <location>
        <begin position="68"/>
        <end position="78"/>
    </location>
</feature>
<dbReference type="EMBL" id="JAUKUD010000001">
    <property type="protein sequence ID" value="KAK0753653.1"/>
    <property type="molecule type" value="Genomic_DNA"/>
</dbReference>
<evidence type="ECO:0000313" key="2">
    <source>
        <dbReference type="EMBL" id="KAK0753653.1"/>
    </source>
</evidence>
<protein>
    <submittedName>
        <fullName evidence="2">Uncharacterized protein</fullName>
    </submittedName>
</protein>
<feature type="region of interest" description="Disordered" evidence="1">
    <location>
        <begin position="54"/>
        <end position="123"/>
    </location>
</feature>
<evidence type="ECO:0000313" key="3">
    <source>
        <dbReference type="Proteomes" id="UP001172155"/>
    </source>
</evidence>
<evidence type="ECO:0000256" key="1">
    <source>
        <dbReference type="SAM" id="MobiDB-lite"/>
    </source>
</evidence>
<feature type="compositionally biased region" description="Basic and acidic residues" evidence="1">
    <location>
        <begin position="358"/>
        <end position="374"/>
    </location>
</feature>
<feature type="compositionally biased region" description="Polar residues" evidence="1">
    <location>
        <begin position="206"/>
        <end position="225"/>
    </location>
</feature>
<organism evidence="2 3">
    <name type="scientific">Schizothecium vesticola</name>
    <dbReference type="NCBI Taxonomy" id="314040"/>
    <lineage>
        <taxon>Eukaryota</taxon>
        <taxon>Fungi</taxon>
        <taxon>Dikarya</taxon>
        <taxon>Ascomycota</taxon>
        <taxon>Pezizomycotina</taxon>
        <taxon>Sordariomycetes</taxon>
        <taxon>Sordariomycetidae</taxon>
        <taxon>Sordariales</taxon>
        <taxon>Schizotheciaceae</taxon>
        <taxon>Schizothecium</taxon>
    </lineage>
</organism>
<keyword evidence="3" id="KW-1185">Reference proteome</keyword>
<reference evidence="2" key="1">
    <citation type="submission" date="2023-06" db="EMBL/GenBank/DDBJ databases">
        <title>Genome-scale phylogeny and comparative genomics of the fungal order Sordariales.</title>
        <authorList>
            <consortium name="Lawrence Berkeley National Laboratory"/>
            <person name="Hensen N."/>
            <person name="Bonometti L."/>
            <person name="Westerberg I."/>
            <person name="Brannstrom I.O."/>
            <person name="Guillou S."/>
            <person name="Cros-Aarteil S."/>
            <person name="Calhoun S."/>
            <person name="Haridas S."/>
            <person name="Kuo A."/>
            <person name="Mondo S."/>
            <person name="Pangilinan J."/>
            <person name="Riley R."/>
            <person name="LaButti K."/>
            <person name="Andreopoulos B."/>
            <person name="Lipzen A."/>
            <person name="Chen C."/>
            <person name="Yanf M."/>
            <person name="Daum C."/>
            <person name="Ng V."/>
            <person name="Clum A."/>
            <person name="Steindorff A."/>
            <person name="Ohm R."/>
            <person name="Martin F."/>
            <person name="Silar P."/>
            <person name="Natvig D."/>
            <person name="Lalanne C."/>
            <person name="Gautier V."/>
            <person name="Ament-velasquez S.L."/>
            <person name="Kruys A."/>
            <person name="Hutchinson M.I."/>
            <person name="Powell A.J."/>
            <person name="Barry K."/>
            <person name="Miller A.N."/>
            <person name="Grigoriev I.V."/>
            <person name="Debuchy R."/>
            <person name="Gladieux P."/>
            <person name="Thoren M.H."/>
            <person name="Johannesson H."/>
        </authorList>
    </citation>
    <scope>NUCLEOTIDE SEQUENCE</scope>
    <source>
        <strain evidence="2">SMH3187-1</strain>
    </source>
</reference>